<evidence type="ECO:0000313" key="3">
    <source>
        <dbReference type="Proteomes" id="UP001302316"/>
    </source>
</evidence>
<accession>A0AAP6JF16</accession>
<comment type="caution">
    <text evidence="2">The sequence shown here is derived from an EMBL/GenBank/DDBJ whole genome shotgun (WGS) entry which is preliminary data.</text>
</comment>
<evidence type="ECO:0000256" key="1">
    <source>
        <dbReference type="SAM" id="MobiDB-lite"/>
    </source>
</evidence>
<protein>
    <submittedName>
        <fullName evidence="2">Uncharacterized protein</fullName>
    </submittedName>
</protein>
<feature type="compositionally biased region" description="Basic and acidic residues" evidence="1">
    <location>
        <begin position="38"/>
        <end position="70"/>
    </location>
</feature>
<dbReference type="Proteomes" id="UP001302316">
    <property type="component" value="Unassembled WGS sequence"/>
</dbReference>
<gene>
    <name evidence="2" type="ORF">VCB98_03775</name>
</gene>
<proteinExistence type="predicted"/>
<dbReference type="AlphaFoldDB" id="A0AAP6JF16"/>
<reference evidence="2 3" key="1">
    <citation type="submission" date="2023-12" db="EMBL/GenBank/DDBJ databases">
        <title>Whole-genome sequencing of halo(alkali)philic microorganisms from hypersaline lakes.</title>
        <authorList>
            <person name="Sorokin D.Y."/>
            <person name="Merkel A.Y."/>
            <person name="Messina E."/>
            <person name="Yakimov M."/>
        </authorList>
    </citation>
    <scope>NUCLEOTIDE SEQUENCE [LARGE SCALE GENOMIC DNA]</scope>
    <source>
        <strain evidence="2 3">AB-CW1</strain>
    </source>
</reference>
<keyword evidence="3" id="KW-1185">Reference proteome</keyword>
<feature type="region of interest" description="Disordered" evidence="1">
    <location>
        <begin position="26"/>
        <end position="91"/>
    </location>
</feature>
<organism evidence="2 3">
    <name type="scientific">Natronospira elongata</name>
    <dbReference type="NCBI Taxonomy" id="3110268"/>
    <lineage>
        <taxon>Bacteria</taxon>
        <taxon>Pseudomonadati</taxon>
        <taxon>Pseudomonadota</taxon>
        <taxon>Gammaproteobacteria</taxon>
        <taxon>Natronospirales</taxon>
        <taxon>Natronospiraceae</taxon>
        <taxon>Natronospira</taxon>
    </lineage>
</organism>
<sequence>MRASWILIVLAIATLVFVLLQRPGVDSDTGRDLAPAQEPDRAVAEREPAPPREAAREGRQPEPREEREIAETELETQDESDRPQGGYDSRGREFYESEDYHAFVEDALQDAADGDPSAQYYLYRALSECELAVSQFDGEFPDEFELAAALPATMAPGVNELMMQQVERCRGFFEQEPAQYGSARGWLEEAAAQDYGPAVMHQGVRQYRHWMAGRDSGFEPDRIVDTLRDRNPESLSYASQLSAVNNSPQADESAWLMLACKYGQDCSGDADWVRALCLQQGCPPDFDGAEDALSMLLSPGEMDQARDRMQELEEALDRGDFESLFP</sequence>
<name>A0AAP6JF16_9GAMM</name>
<dbReference type="EMBL" id="JAYGII010000005">
    <property type="protein sequence ID" value="MEA5444934.1"/>
    <property type="molecule type" value="Genomic_DNA"/>
</dbReference>
<dbReference type="RefSeq" id="WP_346050565.1">
    <property type="nucleotide sequence ID" value="NZ_JAYGII010000005.1"/>
</dbReference>
<evidence type="ECO:0000313" key="2">
    <source>
        <dbReference type="EMBL" id="MEA5444934.1"/>
    </source>
</evidence>